<dbReference type="InterPro" id="IPR002048">
    <property type="entry name" value="EF_hand_dom"/>
</dbReference>
<dbReference type="PROSITE" id="PS50222">
    <property type="entry name" value="EF_HAND_2"/>
    <property type="match status" value="1"/>
</dbReference>
<dbReference type="Gene3D" id="1.10.238.10">
    <property type="entry name" value="EF-hand"/>
    <property type="match status" value="1"/>
</dbReference>
<protein>
    <recommendedName>
        <fullName evidence="3">EF-hand domain-containing protein</fullName>
    </recommendedName>
</protein>
<evidence type="ECO:0000259" key="3">
    <source>
        <dbReference type="PROSITE" id="PS50222"/>
    </source>
</evidence>
<evidence type="ECO:0000313" key="5">
    <source>
        <dbReference type="Proteomes" id="UP001164746"/>
    </source>
</evidence>
<dbReference type="InterPro" id="IPR018247">
    <property type="entry name" value="EF_Hand_1_Ca_BS"/>
</dbReference>
<organism evidence="4 5">
    <name type="scientific">Mya arenaria</name>
    <name type="common">Soft-shell clam</name>
    <dbReference type="NCBI Taxonomy" id="6604"/>
    <lineage>
        <taxon>Eukaryota</taxon>
        <taxon>Metazoa</taxon>
        <taxon>Spiralia</taxon>
        <taxon>Lophotrochozoa</taxon>
        <taxon>Mollusca</taxon>
        <taxon>Bivalvia</taxon>
        <taxon>Autobranchia</taxon>
        <taxon>Heteroconchia</taxon>
        <taxon>Euheterodonta</taxon>
        <taxon>Imparidentia</taxon>
        <taxon>Neoheterodontei</taxon>
        <taxon>Myida</taxon>
        <taxon>Myoidea</taxon>
        <taxon>Myidae</taxon>
        <taxon>Mya</taxon>
    </lineage>
</organism>
<keyword evidence="2" id="KW-0732">Signal</keyword>
<keyword evidence="5" id="KW-1185">Reference proteome</keyword>
<dbReference type="SUPFAM" id="SSF47473">
    <property type="entry name" value="EF-hand"/>
    <property type="match status" value="1"/>
</dbReference>
<feature type="domain" description="EF-hand" evidence="3">
    <location>
        <begin position="101"/>
        <end position="127"/>
    </location>
</feature>
<sequence length="164" mass="17488">MGCVTGYSCLILGLCLTHIVLAQKNNTSVGVGVEASNDDRVNGTVGMSKDLGNGVSLNAGGSLVSSGNREVKAGISWSWRSSSKDSQDRFNVTLKSDPCKFDSYDQDANGRISKKEMLSIFRNSFAAAMLFDVLDVGTVDGTITKQEFANLAAVVIKYCVRSCL</sequence>
<reference evidence="4" key="1">
    <citation type="submission" date="2022-11" db="EMBL/GenBank/DDBJ databases">
        <title>Centuries of genome instability and evolution in soft-shell clam transmissible cancer (bioRxiv).</title>
        <authorList>
            <person name="Hart S.F.M."/>
            <person name="Yonemitsu M.A."/>
            <person name="Giersch R.M."/>
            <person name="Beal B.F."/>
            <person name="Arriagada G."/>
            <person name="Davis B.W."/>
            <person name="Ostrander E.A."/>
            <person name="Goff S.P."/>
            <person name="Metzger M.J."/>
        </authorList>
    </citation>
    <scope>NUCLEOTIDE SEQUENCE</scope>
    <source>
        <strain evidence="4">MELC-2E11</strain>
        <tissue evidence="4">Siphon/mantle</tissue>
    </source>
</reference>
<evidence type="ECO:0000313" key="4">
    <source>
        <dbReference type="EMBL" id="WAR16472.1"/>
    </source>
</evidence>
<gene>
    <name evidence="4" type="ORF">MAR_031066</name>
</gene>
<dbReference type="InterPro" id="IPR011992">
    <property type="entry name" value="EF-hand-dom_pair"/>
</dbReference>
<keyword evidence="1" id="KW-0106">Calcium</keyword>
<proteinExistence type="predicted"/>
<feature type="signal peptide" evidence="2">
    <location>
        <begin position="1"/>
        <end position="22"/>
    </location>
</feature>
<dbReference type="Proteomes" id="UP001164746">
    <property type="component" value="Chromosome 10"/>
</dbReference>
<name>A0ABY7F4C8_MYAAR</name>
<evidence type="ECO:0000256" key="1">
    <source>
        <dbReference type="ARBA" id="ARBA00022837"/>
    </source>
</evidence>
<dbReference type="PROSITE" id="PS00018">
    <property type="entry name" value="EF_HAND_1"/>
    <property type="match status" value="1"/>
</dbReference>
<accession>A0ABY7F4C8</accession>
<evidence type="ECO:0000256" key="2">
    <source>
        <dbReference type="SAM" id="SignalP"/>
    </source>
</evidence>
<feature type="chain" id="PRO_5047430434" description="EF-hand domain-containing protein" evidence="2">
    <location>
        <begin position="23"/>
        <end position="164"/>
    </location>
</feature>
<dbReference type="EMBL" id="CP111021">
    <property type="protein sequence ID" value="WAR16472.1"/>
    <property type="molecule type" value="Genomic_DNA"/>
</dbReference>